<evidence type="ECO:0000256" key="4">
    <source>
        <dbReference type="ARBA" id="ARBA00022679"/>
    </source>
</evidence>
<proteinExistence type="predicted"/>
<sequence length="573" mass="65297">MPSRILVLIILGFAGLLRFYHIGAYSPYTDEKFTLLNVHGICVGGYNQPELTDNDTFTPKEFWKDRDLDDHYQAIARSDFGTHFTYNVLLKYWIKAFGLNDGMVRTLSVLFNLLTLVLVFWLCKAFLKSTNIGLTAMSIIALDPLFISQSHYARSYTLSFLLVVLGTIVFYKILKSENKKETIKLGAFYGLIAAMALLNHYLNFIIFLAHVITAAIYLRNQRKWLILLGAGAFTLLVMGYWMTAGGGQWSMEFLKDKNSLHLKMANLPADQNPMSGNVDPSSLKNISQKGLNVFFDSNLVSFDLYHSLHGVLNLGLFIIASILLGLTLKFTKIKKENLLLGFFAILLVLGLVLLPSYYKLAFISAAFMLVVLYHWFMHPVEKELRLMLLLSALLPLFYVIFDAFKTGHTTSLAHRYIGVCVPFLGIIYAVGLYRLFHQKGNLKYLAIIPIAYQLFFVGEEIKQVLNDTSARYSFRNEAREKNPYREASLLVIENYSKGDTLLIPSYGNNIYSDLRDNHGQKNILDAQYLNLYLPKDAEYIEHIDVSEPNLLVLKKANGTRKVLFDFQGKKLRY</sequence>
<feature type="transmembrane region" description="Helical" evidence="8">
    <location>
        <begin position="360"/>
        <end position="377"/>
    </location>
</feature>
<feature type="domain" description="ArnT-like N-terminal" evidence="9">
    <location>
        <begin position="99"/>
        <end position="235"/>
    </location>
</feature>
<evidence type="ECO:0000256" key="7">
    <source>
        <dbReference type="ARBA" id="ARBA00023136"/>
    </source>
</evidence>
<keyword evidence="6 8" id="KW-1133">Transmembrane helix</keyword>
<feature type="transmembrane region" description="Helical" evidence="8">
    <location>
        <begin position="338"/>
        <end position="354"/>
    </location>
</feature>
<keyword evidence="3" id="KW-0328">Glycosyltransferase</keyword>
<feature type="transmembrane region" description="Helical" evidence="8">
    <location>
        <begin position="186"/>
        <end position="212"/>
    </location>
</feature>
<accession>A0A2Z4GAJ9</accession>
<comment type="subcellular location">
    <subcellularLocation>
        <location evidence="1">Cell membrane</location>
        <topology evidence="1">Multi-pass membrane protein</topology>
    </subcellularLocation>
</comment>
<name>A0A2Z4GAJ9_9BACT</name>
<evidence type="ECO:0000259" key="9">
    <source>
        <dbReference type="Pfam" id="PF02366"/>
    </source>
</evidence>
<dbReference type="InterPro" id="IPR050297">
    <property type="entry name" value="LipidA_mod_glycosyltrf_83"/>
</dbReference>
<dbReference type="GO" id="GO:0005886">
    <property type="term" value="C:plasma membrane"/>
    <property type="evidence" value="ECO:0007669"/>
    <property type="project" value="UniProtKB-SubCell"/>
</dbReference>
<organism evidence="10 11">
    <name type="scientific">Arcticibacterium luteifluviistationis</name>
    <dbReference type="NCBI Taxonomy" id="1784714"/>
    <lineage>
        <taxon>Bacteria</taxon>
        <taxon>Pseudomonadati</taxon>
        <taxon>Bacteroidota</taxon>
        <taxon>Cytophagia</taxon>
        <taxon>Cytophagales</taxon>
        <taxon>Leadbetterellaceae</taxon>
        <taxon>Arcticibacterium</taxon>
    </lineage>
</organism>
<protein>
    <recommendedName>
        <fullName evidence="9">ArnT-like N-terminal domain-containing protein</fullName>
    </recommendedName>
</protein>
<feature type="transmembrane region" description="Helical" evidence="8">
    <location>
        <begin position="384"/>
        <end position="404"/>
    </location>
</feature>
<keyword evidence="7 8" id="KW-0472">Membrane</keyword>
<feature type="transmembrane region" description="Helical" evidence="8">
    <location>
        <begin position="109"/>
        <end position="127"/>
    </location>
</feature>
<dbReference type="EMBL" id="CP029480">
    <property type="protein sequence ID" value="AWV98236.1"/>
    <property type="molecule type" value="Genomic_DNA"/>
</dbReference>
<evidence type="ECO:0000256" key="2">
    <source>
        <dbReference type="ARBA" id="ARBA00022475"/>
    </source>
</evidence>
<dbReference type="KEGG" id="als:DJ013_08655"/>
<dbReference type="OrthoDB" id="1467253at2"/>
<evidence type="ECO:0000313" key="10">
    <source>
        <dbReference type="EMBL" id="AWV98236.1"/>
    </source>
</evidence>
<evidence type="ECO:0000256" key="8">
    <source>
        <dbReference type="SAM" id="Phobius"/>
    </source>
</evidence>
<reference evidence="10 11" key="1">
    <citation type="submission" date="2018-05" db="EMBL/GenBank/DDBJ databases">
        <title>Complete genome sequence of Arcticibacterium luteifluviistationis SM1504T, a cytophagaceae bacterium isolated from Arctic surface seawater.</title>
        <authorList>
            <person name="Li Y."/>
            <person name="Qin Q.-L."/>
        </authorList>
    </citation>
    <scope>NUCLEOTIDE SEQUENCE [LARGE SCALE GENOMIC DNA]</scope>
    <source>
        <strain evidence="10 11">SM1504</strain>
    </source>
</reference>
<feature type="transmembrane region" description="Helical" evidence="8">
    <location>
        <begin position="156"/>
        <end position="174"/>
    </location>
</feature>
<dbReference type="AlphaFoldDB" id="A0A2Z4GAJ9"/>
<keyword evidence="2" id="KW-1003">Cell membrane</keyword>
<dbReference type="GO" id="GO:0006493">
    <property type="term" value="P:protein O-linked glycosylation"/>
    <property type="evidence" value="ECO:0007669"/>
    <property type="project" value="InterPro"/>
</dbReference>
<gene>
    <name evidence="10" type="ORF">DJ013_08655</name>
</gene>
<evidence type="ECO:0000256" key="1">
    <source>
        <dbReference type="ARBA" id="ARBA00004651"/>
    </source>
</evidence>
<dbReference type="GO" id="GO:0016763">
    <property type="term" value="F:pentosyltransferase activity"/>
    <property type="evidence" value="ECO:0007669"/>
    <property type="project" value="TreeGrafter"/>
</dbReference>
<feature type="transmembrane region" description="Helical" evidence="8">
    <location>
        <begin position="304"/>
        <end position="326"/>
    </location>
</feature>
<keyword evidence="4" id="KW-0808">Transferase</keyword>
<dbReference type="GO" id="GO:0009103">
    <property type="term" value="P:lipopolysaccharide biosynthetic process"/>
    <property type="evidence" value="ECO:0007669"/>
    <property type="project" value="UniProtKB-ARBA"/>
</dbReference>
<feature type="transmembrane region" description="Helical" evidence="8">
    <location>
        <begin position="416"/>
        <end position="436"/>
    </location>
</feature>
<dbReference type="PANTHER" id="PTHR33908:SF11">
    <property type="entry name" value="MEMBRANE PROTEIN"/>
    <property type="match status" value="1"/>
</dbReference>
<dbReference type="Proteomes" id="UP000249873">
    <property type="component" value="Chromosome"/>
</dbReference>
<evidence type="ECO:0000256" key="6">
    <source>
        <dbReference type="ARBA" id="ARBA00022989"/>
    </source>
</evidence>
<evidence type="ECO:0000256" key="5">
    <source>
        <dbReference type="ARBA" id="ARBA00022692"/>
    </source>
</evidence>
<keyword evidence="5 8" id="KW-0812">Transmembrane</keyword>
<dbReference type="GO" id="GO:0000030">
    <property type="term" value="F:mannosyltransferase activity"/>
    <property type="evidence" value="ECO:0007669"/>
    <property type="project" value="InterPro"/>
</dbReference>
<feature type="transmembrane region" description="Helical" evidence="8">
    <location>
        <begin position="224"/>
        <end position="243"/>
    </location>
</feature>
<dbReference type="InterPro" id="IPR003342">
    <property type="entry name" value="ArnT-like_N"/>
</dbReference>
<dbReference type="Pfam" id="PF02366">
    <property type="entry name" value="PMT"/>
    <property type="match status" value="1"/>
</dbReference>
<dbReference type="PANTHER" id="PTHR33908">
    <property type="entry name" value="MANNOSYLTRANSFERASE YKCB-RELATED"/>
    <property type="match status" value="1"/>
</dbReference>
<evidence type="ECO:0000313" key="11">
    <source>
        <dbReference type="Proteomes" id="UP000249873"/>
    </source>
</evidence>
<keyword evidence="11" id="KW-1185">Reference proteome</keyword>
<dbReference type="RefSeq" id="WP_111371369.1">
    <property type="nucleotide sequence ID" value="NZ_CP029480.1"/>
</dbReference>
<evidence type="ECO:0000256" key="3">
    <source>
        <dbReference type="ARBA" id="ARBA00022676"/>
    </source>
</evidence>